<name>A0A0G3EUI2_9BURK</name>
<evidence type="ECO:0000256" key="7">
    <source>
        <dbReference type="SAM" id="Phobius"/>
    </source>
</evidence>
<comment type="subcellular location">
    <subcellularLocation>
        <location evidence="1">Cell membrane</location>
        <topology evidence="1">Multi-pass membrane protein</topology>
    </subcellularLocation>
</comment>
<dbReference type="OrthoDB" id="8926009at2"/>
<dbReference type="InterPro" id="IPR005598">
    <property type="entry name" value="ATP_synth_I"/>
</dbReference>
<feature type="transmembrane region" description="Helical" evidence="7">
    <location>
        <begin position="83"/>
        <end position="106"/>
    </location>
</feature>
<feature type="transmembrane region" description="Helical" evidence="7">
    <location>
        <begin position="118"/>
        <end position="139"/>
    </location>
</feature>
<dbReference type="GO" id="GO:0005886">
    <property type="term" value="C:plasma membrane"/>
    <property type="evidence" value="ECO:0007669"/>
    <property type="project" value="UniProtKB-SubCell"/>
</dbReference>
<reference evidence="9" key="1">
    <citation type="submission" date="2015-06" db="EMBL/GenBank/DDBJ databases">
        <authorList>
            <person name="Lim Y.L."/>
            <person name="Ee R."/>
            <person name="Yong D."/>
            <person name="How K.Y."/>
            <person name="Yin W.F."/>
            <person name="Chan K.G."/>
        </authorList>
    </citation>
    <scope>NUCLEOTIDE SEQUENCE [LARGE SCALE GENOMIC DNA]</scope>
    <source>
        <strain evidence="9">DSM 25325</strain>
    </source>
</reference>
<evidence type="ECO:0000256" key="1">
    <source>
        <dbReference type="ARBA" id="ARBA00004651"/>
    </source>
</evidence>
<keyword evidence="5 7" id="KW-0472">Membrane</keyword>
<dbReference type="EMBL" id="CP011568">
    <property type="protein sequence ID" value="AKJ69684.1"/>
    <property type="molecule type" value="Genomic_DNA"/>
</dbReference>
<dbReference type="PATRIC" id="fig|445709.3.peg.3630"/>
<gene>
    <name evidence="8" type="ORF">ABW99_17175</name>
</gene>
<evidence type="ECO:0000256" key="4">
    <source>
        <dbReference type="ARBA" id="ARBA00022989"/>
    </source>
</evidence>
<evidence type="ECO:0000256" key="5">
    <source>
        <dbReference type="ARBA" id="ARBA00023136"/>
    </source>
</evidence>
<keyword evidence="3 7" id="KW-0812">Transmembrane</keyword>
<organism evidence="8 9">
    <name type="scientific">Pandoraea thiooxydans</name>
    <dbReference type="NCBI Taxonomy" id="445709"/>
    <lineage>
        <taxon>Bacteria</taxon>
        <taxon>Pseudomonadati</taxon>
        <taxon>Pseudomonadota</taxon>
        <taxon>Betaproteobacteria</taxon>
        <taxon>Burkholderiales</taxon>
        <taxon>Burkholderiaceae</taxon>
        <taxon>Pandoraea</taxon>
    </lineage>
</organism>
<protein>
    <submittedName>
        <fullName evidence="8">ATP synthase subunit I</fullName>
    </submittedName>
</protein>
<evidence type="ECO:0000313" key="9">
    <source>
        <dbReference type="Proteomes" id="UP000036700"/>
    </source>
</evidence>
<feature type="compositionally biased region" description="Basic and acidic residues" evidence="6">
    <location>
        <begin position="14"/>
        <end position="23"/>
    </location>
</feature>
<feature type="transmembrane region" description="Helical" evidence="7">
    <location>
        <begin position="145"/>
        <end position="165"/>
    </location>
</feature>
<evidence type="ECO:0000313" key="8">
    <source>
        <dbReference type="EMBL" id="AKJ69684.1"/>
    </source>
</evidence>
<evidence type="ECO:0000256" key="3">
    <source>
        <dbReference type="ARBA" id="ARBA00022692"/>
    </source>
</evidence>
<dbReference type="Pfam" id="PF03899">
    <property type="entry name" value="ATP-synt_I"/>
    <property type="match status" value="1"/>
</dbReference>
<accession>A0A0G3EUI2</accession>
<proteinExistence type="predicted"/>
<sequence length="166" mass="18322">MADRQRSGAQPTPRQHDPVSTDMRDDEQEQKIVPLTRAEAERLFGPNVSRPSRVTPFRVITAQVIVSLLVTLVWWALSASPRNAAVSAWLGGMVGWVPGVFFALRLKVSRDRLTVSSLVIGEAIKVMTTIALFVAIATLYPAVHWVALLTTFVLVLKAHWLALAIK</sequence>
<feature type="region of interest" description="Disordered" evidence="6">
    <location>
        <begin position="1"/>
        <end position="30"/>
    </location>
</feature>
<dbReference type="Proteomes" id="UP000036700">
    <property type="component" value="Chromosome"/>
</dbReference>
<dbReference type="RefSeq" id="WP_047215593.1">
    <property type="nucleotide sequence ID" value="NZ_CP011568.3"/>
</dbReference>
<evidence type="ECO:0000256" key="6">
    <source>
        <dbReference type="SAM" id="MobiDB-lite"/>
    </source>
</evidence>
<dbReference type="STRING" id="445709.ABW99_17175"/>
<evidence type="ECO:0000256" key="2">
    <source>
        <dbReference type="ARBA" id="ARBA00022475"/>
    </source>
</evidence>
<keyword evidence="9" id="KW-1185">Reference proteome</keyword>
<dbReference type="KEGG" id="ptx:ABW99_17175"/>
<keyword evidence="4 7" id="KW-1133">Transmembrane helix</keyword>
<keyword evidence="2" id="KW-1003">Cell membrane</keyword>
<feature type="transmembrane region" description="Helical" evidence="7">
    <location>
        <begin position="59"/>
        <end position="77"/>
    </location>
</feature>
<dbReference type="AlphaFoldDB" id="A0A0G3EUI2"/>